<comment type="caution">
    <text evidence="1">The sequence shown here is derived from an EMBL/GenBank/DDBJ whole genome shotgun (WGS) entry which is preliminary data.</text>
</comment>
<name>A0A8J7U6I6_9BACT</name>
<dbReference type="AlphaFoldDB" id="A0A8J7U6I6"/>
<dbReference type="Gene3D" id="1.20.1290.10">
    <property type="entry name" value="AhpD-like"/>
    <property type="match status" value="1"/>
</dbReference>
<gene>
    <name evidence="1" type="ORF">J3U88_23625</name>
</gene>
<proteinExistence type="predicted"/>
<sequence length="93" mass="10730">MHHHGEALRKLKKNNIADWILNKQLHYLSDQDRAILLYAYKLTTDPGSVEETDIETLRDTGLEDRAILDVCQLTAYFNFVNRMAEGLGVQLEK</sequence>
<protein>
    <recommendedName>
        <fullName evidence="3">Peroxidase</fullName>
    </recommendedName>
</protein>
<accession>A0A8J7U6I6</accession>
<organism evidence="1 2">
    <name type="scientific">Acanthopleuribacter pedis</name>
    <dbReference type="NCBI Taxonomy" id="442870"/>
    <lineage>
        <taxon>Bacteria</taxon>
        <taxon>Pseudomonadati</taxon>
        <taxon>Acidobacteriota</taxon>
        <taxon>Holophagae</taxon>
        <taxon>Acanthopleuribacterales</taxon>
        <taxon>Acanthopleuribacteraceae</taxon>
        <taxon>Acanthopleuribacter</taxon>
    </lineage>
</organism>
<dbReference type="InterPro" id="IPR029032">
    <property type="entry name" value="AhpD-like"/>
</dbReference>
<dbReference type="Proteomes" id="UP000664417">
    <property type="component" value="Unassembled WGS sequence"/>
</dbReference>
<dbReference type="PANTHER" id="PTHR35446:SF2">
    <property type="entry name" value="CARBOXYMUCONOLACTONE DECARBOXYLASE-LIKE DOMAIN-CONTAINING PROTEIN"/>
    <property type="match status" value="1"/>
</dbReference>
<dbReference type="EMBL" id="JAFREP010000025">
    <property type="protein sequence ID" value="MBO1321493.1"/>
    <property type="molecule type" value="Genomic_DNA"/>
</dbReference>
<evidence type="ECO:0008006" key="3">
    <source>
        <dbReference type="Google" id="ProtNLM"/>
    </source>
</evidence>
<dbReference type="RefSeq" id="WP_207861467.1">
    <property type="nucleotide sequence ID" value="NZ_JAFREP010000025.1"/>
</dbReference>
<dbReference type="PANTHER" id="PTHR35446">
    <property type="entry name" value="SI:CH211-175M2.5"/>
    <property type="match status" value="1"/>
</dbReference>
<reference evidence="1" key="1">
    <citation type="submission" date="2021-03" db="EMBL/GenBank/DDBJ databases">
        <authorList>
            <person name="Wang G."/>
        </authorList>
    </citation>
    <scope>NUCLEOTIDE SEQUENCE</scope>
    <source>
        <strain evidence="1">KCTC 12899</strain>
    </source>
</reference>
<keyword evidence="2" id="KW-1185">Reference proteome</keyword>
<evidence type="ECO:0000313" key="1">
    <source>
        <dbReference type="EMBL" id="MBO1321493.1"/>
    </source>
</evidence>
<evidence type="ECO:0000313" key="2">
    <source>
        <dbReference type="Proteomes" id="UP000664417"/>
    </source>
</evidence>
<dbReference type="SUPFAM" id="SSF69118">
    <property type="entry name" value="AhpD-like"/>
    <property type="match status" value="1"/>
</dbReference>